<name>A0A1B6NW78_9ZZZZ</name>
<accession>A0A1B6NW78</accession>
<organism evidence="1">
    <name type="scientific">marine sediment metagenome</name>
    <dbReference type="NCBI Taxonomy" id="412755"/>
    <lineage>
        <taxon>unclassified sequences</taxon>
        <taxon>metagenomes</taxon>
        <taxon>ecological metagenomes</taxon>
    </lineage>
</organism>
<dbReference type="AlphaFoldDB" id="A0A1B6NW78"/>
<gene>
    <name evidence="1" type="ORF">MGSAQ_000916</name>
</gene>
<protein>
    <submittedName>
        <fullName evidence="1">Uncharacterized protein</fullName>
    </submittedName>
</protein>
<evidence type="ECO:0000313" key="1">
    <source>
        <dbReference type="EMBL" id="KTF07591.1"/>
    </source>
</evidence>
<feature type="non-terminal residue" evidence="1">
    <location>
        <position position="22"/>
    </location>
</feature>
<comment type="caution">
    <text evidence="1">The sequence shown here is derived from an EMBL/GenBank/DDBJ whole genome shotgun (WGS) entry which is preliminary data.</text>
</comment>
<reference evidence="1" key="1">
    <citation type="submission" date="2013-11" db="EMBL/GenBank/DDBJ databases">
        <title>Microbial diversity, functional groups and degradation webs in Northern and Southern Mediterranean and Red Sea marine crude oil polluted sites.</title>
        <authorList>
            <person name="Daffonchio D."/>
            <person name="Mapelli F."/>
            <person name="Ferrer M."/>
            <person name="Richter M."/>
            <person name="Cherif A."/>
            <person name="Malkawi H.I."/>
            <person name="Yakimov M.M."/>
            <person name="Abdel-Fattah Y.R."/>
            <person name="Blaghen M."/>
            <person name="Golyshin P.N."/>
            <person name="Kalogerakis N."/>
            <person name="Boon N."/>
            <person name="Magagnini M."/>
            <person name="Fava F."/>
        </authorList>
    </citation>
    <scope>NUCLEOTIDE SEQUENCE</scope>
</reference>
<dbReference type="EMBL" id="AYSL01000450">
    <property type="protein sequence ID" value="KTF07591.1"/>
    <property type="molecule type" value="Genomic_DNA"/>
</dbReference>
<proteinExistence type="predicted"/>
<sequence>MIAETSKGAIVNAVPDFAQPEL</sequence>